<comment type="subcellular location">
    <subcellularLocation>
        <location evidence="1">Cell membrane</location>
        <topology evidence="1">Multi-pass membrane protein</topology>
    </subcellularLocation>
</comment>
<sequence>MEMIVDLLTGTSIGQSIFVLALVVTVGLSLSKIKVGGFSLGVTWVLFSGILAGHLGLAIDPTVLSFVKESGMVMFIFGIGMIVGPGFFSTFKQGGIQLNLLSIASVFIALIITYLIFYFSGNSIEAMVGIMSGAVTNTPALGAAQEAAKGLTGTASPDIGIGYALGYPMAILGMIITTGGLKWAFRVKVDEESQRIEDREKAQRKEALVISVEVTNPSVFQNKVAHVKTLLDKHDFLISRIMHKDTGVIEMAHPETVINEGDKLLIIAEQSEVEIICAFIGHRIEMTDALWGKLDHRLISRRCLVTQGGINGKSIEELKLRSIYNVNISRVHRAGVHLIGKPDLRLQIGDTVILVGEEENVKRVERILGNSVNSLRRPNLSVLFFVLLLGVLIGSIEIPLAGMPMPVKLGFSGGTLIVAILISNFGTRFKLNTHNTQSVNLMLKEFGITLFLACVGLSVGGNFVSKLLDGGYLWMGYALIITLVPLWITSVLGRYWLKLDYFTLLGYIAGTMTFAPALSLTPDASKNNIPAIRYATVYPLTLFVRVMLAQWMILLFAK</sequence>
<comment type="caution">
    <text evidence="10">The sequence shown here is derived from an EMBL/GenBank/DDBJ whole genome shotgun (WGS) entry which is preliminary data.</text>
</comment>
<dbReference type="InterPro" id="IPR006512">
    <property type="entry name" value="YidE_YbjL"/>
</dbReference>
<reference evidence="11" key="1">
    <citation type="submission" date="2016-01" db="EMBL/GenBank/DDBJ databases">
        <authorList>
            <person name="Mitreva M."/>
            <person name="Pepin K.H."/>
            <person name="Mihindukulasuriya K.A."/>
            <person name="Fulton R."/>
            <person name="Fronick C."/>
            <person name="O'Laughlin M."/>
            <person name="Miner T."/>
            <person name="Herter B."/>
            <person name="Rosa B.A."/>
            <person name="Cordes M."/>
            <person name="Tomlinson C."/>
            <person name="Wollam A."/>
            <person name="Palsikar V.B."/>
            <person name="Mardis E.R."/>
            <person name="Wilson R.K."/>
        </authorList>
    </citation>
    <scope>NUCLEOTIDE SEQUENCE [LARGE SCALE GENOMIC DNA]</scope>
    <source>
        <strain evidence="11">MJR7716</strain>
    </source>
</reference>
<dbReference type="PATRIC" id="fig|28128.5.peg.253"/>
<evidence type="ECO:0000259" key="9">
    <source>
        <dbReference type="PROSITE" id="PS51202"/>
    </source>
</evidence>
<dbReference type="NCBIfam" id="TIGR01625">
    <property type="entry name" value="YidE_YbjL_dupl"/>
    <property type="match status" value="2"/>
</dbReference>
<feature type="transmembrane region" description="Helical" evidence="8">
    <location>
        <begin position="446"/>
        <end position="465"/>
    </location>
</feature>
<feature type="transmembrane region" description="Helical" evidence="8">
    <location>
        <begin position="12"/>
        <end position="30"/>
    </location>
</feature>
<evidence type="ECO:0000256" key="8">
    <source>
        <dbReference type="SAM" id="Phobius"/>
    </source>
</evidence>
<evidence type="ECO:0000256" key="5">
    <source>
        <dbReference type="ARBA" id="ARBA00022692"/>
    </source>
</evidence>
<dbReference type="NCBIfam" id="NF003007">
    <property type="entry name" value="PRK03818.1"/>
    <property type="match status" value="1"/>
</dbReference>
<keyword evidence="11" id="KW-1185">Reference proteome</keyword>
<dbReference type="EMBL" id="LRQG01000010">
    <property type="protein sequence ID" value="KXA44336.1"/>
    <property type="molecule type" value="Genomic_DNA"/>
</dbReference>
<dbReference type="GO" id="GO:0008324">
    <property type="term" value="F:monoatomic cation transmembrane transporter activity"/>
    <property type="evidence" value="ECO:0007669"/>
    <property type="project" value="InterPro"/>
</dbReference>
<keyword evidence="3" id="KW-0813">Transport</keyword>
<dbReference type="Proteomes" id="UP000070533">
    <property type="component" value="Unassembled WGS sequence"/>
</dbReference>
<feature type="transmembrane region" description="Helical" evidence="8">
    <location>
        <begin position="499"/>
        <end position="518"/>
    </location>
</feature>
<feature type="transmembrane region" description="Helical" evidence="8">
    <location>
        <begin position="380"/>
        <end position="401"/>
    </location>
</feature>
<keyword evidence="6 8" id="KW-1133">Transmembrane helix</keyword>
<keyword evidence="5 8" id="KW-0812">Transmembrane</keyword>
<feature type="transmembrane region" description="Helical" evidence="8">
    <location>
        <begin position="37"/>
        <end position="59"/>
    </location>
</feature>
<dbReference type="Pfam" id="PF06826">
    <property type="entry name" value="Asp-Al_Ex"/>
    <property type="match status" value="2"/>
</dbReference>
<dbReference type="Pfam" id="PF02080">
    <property type="entry name" value="TrkA_C"/>
    <property type="match status" value="1"/>
</dbReference>
<evidence type="ECO:0000256" key="7">
    <source>
        <dbReference type="ARBA" id="ARBA00023136"/>
    </source>
</evidence>
<feature type="transmembrane region" description="Helical" evidence="8">
    <location>
        <begin position="165"/>
        <end position="185"/>
    </location>
</feature>
<dbReference type="PANTHER" id="PTHR30445:SF3">
    <property type="entry name" value="TRANSPORT PROTEIN YIDE-RELATED"/>
    <property type="match status" value="1"/>
</dbReference>
<evidence type="ECO:0000313" key="11">
    <source>
        <dbReference type="Proteomes" id="UP000070533"/>
    </source>
</evidence>
<feature type="transmembrane region" description="Helical" evidence="8">
    <location>
        <begin position="471"/>
        <end position="492"/>
    </location>
</feature>
<gene>
    <name evidence="10" type="ORF">HMPREF3226_00253</name>
</gene>
<feature type="transmembrane region" description="Helical" evidence="8">
    <location>
        <begin position="98"/>
        <end position="119"/>
    </location>
</feature>
<dbReference type="SUPFAM" id="SSF116726">
    <property type="entry name" value="TrkA C-terminal domain-like"/>
    <property type="match status" value="2"/>
</dbReference>
<evidence type="ECO:0000256" key="6">
    <source>
        <dbReference type="ARBA" id="ARBA00022989"/>
    </source>
</evidence>
<evidence type="ECO:0000256" key="4">
    <source>
        <dbReference type="ARBA" id="ARBA00022475"/>
    </source>
</evidence>
<dbReference type="OrthoDB" id="9155749at2"/>
<dbReference type="InterPro" id="IPR050144">
    <property type="entry name" value="AAE_transporter"/>
</dbReference>
<dbReference type="Gene3D" id="3.30.70.1450">
    <property type="entry name" value="Regulator of K+ conductance, C-terminal domain"/>
    <property type="match status" value="2"/>
</dbReference>
<dbReference type="GO" id="GO:0005886">
    <property type="term" value="C:plasma membrane"/>
    <property type="evidence" value="ECO:0007669"/>
    <property type="project" value="UniProtKB-SubCell"/>
</dbReference>
<dbReference type="eggNOG" id="COG2985">
    <property type="taxonomic scope" value="Bacteria"/>
</dbReference>
<evidence type="ECO:0000313" key="10">
    <source>
        <dbReference type="EMBL" id="KXA44336.1"/>
    </source>
</evidence>
<proteinExistence type="inferred from homology"/>
<dbReference type="PANTHER" id="PTHR30445">
    <property type="entry name" value="K(+)_H(+) ANTIPORTER SUBUNIT KHTT"/>
    <property type="match status" value="1"/>
</dbReference>
<evidence type="ECO:0000256" key="1">
    <source>
        <dbReference type="ARBA" id="ARBA00004651"/>
    </source>
</evidence>
<keyword evidence="7 8" id="KW-0472">Membrane</keyword>
<accession>A0A133QN88</accession>
<feature type="transmembrane region" description="Helical" evidence="8">
    <location>
        <begin position="538"/>
        <end position="557"/>
    </location>
</feature>
<organism evidence="10 11">
    <name type="scientific">Prevotella corporis</name>
    <dbReference type="NCBI Taxonomy" id="28128"/>
    <lineage>
        <taxon>Bacteria</taxon>
        <taxon>Pseudomonadati</taxon>
        <taxon>Bacteroidota</taxon>
        <taxon>Bacteroidia</taxon>
        <taxon>Bacteroidales</taxon>
        <taxon>Prevotellaceae</taxon>
        <taxon>Prevotella</taxon>
    </lineage>
</organism>
<dbReference type="STRING" id="28128.HMPREF3226_00253"/>
<feature type="domain" description="RCK C-terminal" evidence="9">
    <location>
        <begin position="285"/>
        <end position="370"/>
    </location>
</feature>
<comment type="similarity">
    <text evidence="2">Belongs to the AAE transporter (TC 2.A.81) family.</text>
</comment>
<dbReference type="InterPro" id="IPR036721">
    <property type="entry name" value="RCK_C_sf"/>
</dbReference>
<evidence type="ECO:0000256" key="3">
    <source>
        <dbReference type="ARBA" id="ARBA00022448"/>
    </source>
</evidence>
<dbReference type="AlphaFoldDB" id="A0A133QN88"/>
<keyword evidence="4" id="KW-1003">Cell membrane</keyword>
<feature type="transmembrane region" description="Helical" evidence="8">
    <location>
        <begin position="407"/>
        <end position="425"/>
    </location>
</feature>
<feature type="transmembrane region" description="Helical" evidence="8">
    <location>
        <begin position="71"/>
        <end position="91"/>
    </location>
</feature>
<dbReference type="GO" id="GO:0006813">
    <property type="term" value="P:potassium ion transport"/>
    <property type="evidence" value="ECO:0007669"/>
    <property type="project" value="InterPro"/>
</dbReference>
<evidence type="ECO:0000256" key="2">
    <source>
        <dbReference type="ARBA" id="ARBA00009854"/>
    </source>
</evidence>
<protein>
    <submittedName>
        <fullName evidence="10">TrkA protein</fullName>
    </submittedName>
</protein>
<feature type="domain" description="RCK C-terminal" evidence="9">
    <location>
        <begin position="197"/>
        <end position="282"/>
    </location>
</feature>
<name>A0A133QN88_9BACT</name>
<dbReference type="InterPro" id="IPR006037">
    <property type="entry name" value="RCK_C"/>
</dbReference>
<dbReference type="PROSITE" id="PS51202">
    <property type="entry name" value="RCK_C"/>
    <property type="match status" value="2"/>
</dbReference>